<feature type="compositionally biased region" description="Acidic residues" evidence="6">
    <location>
        <begin position="228"/>
        <end position="239"/>
    </location>
</feature>
<feature type="domain" description="Cupin type-1" evidence="8">
    <location>
        <begin position="340"/>
        <end position="489"/>
    </location>
</feature>
<organism evidence="9 10">
    <name type="scientific">Hibiscus trionum</name>
    <name type="common">Flower of an hour</name>
    <dbReference type="NCBI Taxonomy" id="183268"/>
    <lineage>
        <taxon>Eukaryota</taxon>
        <taxon>Viridiplantae</taxon>
        <taxon>Streptophyta</taxon>
        <taxon>Embryophyta</taxon>
        <taxon>Tracheophyta</taxon>
        <taxon>Spermatophyta</taxon>
        <taxon>Magnoliopsida</taxon>
        <taxon>eudicotyledons</taxon>
        <taxon>Gunneridae</taxon>
        <taxon>Pentapetalae</taxon>
        <taxon>rosids</taxon>
        <taxon>malvids</taxon>
        <taxon>Malvales</taxon>
        <taxon>Malvaceae</taxon>
        <taxon>Malvoideae</taxon>
        <taxon>Hibiscus</taxon>
    </lineage>
</organism>
<dbReference type="GO" id="GO:0010431">
    <property type="term" value="P:seed maturation"/>
    <property type="evidence" value="ECO:0007669"/>
    <property type="project" value="UniProtKB-ARBA"/>
</dbReference>
<keyword evidence="3" id="KW-0758">Storage protein</keyword>
<dbReference type="InterPro" id="IPR006044">
    <property type="entry name" value="11S_seedstore_pln"/>
</dbReference>
<dbReference type="SMART" id="SM00835">
    <property type="entry name" value="Cupin_1"/>
    <property type="match status" value="2"/>
</dbReference>
<dbReference type="Proteomes" id="UP001165190">
    <property type="component" value="Unassembled WGS sequence"/>
</dbReference>
<dbReference type="InterPro" id="IPR006045">
    <property type="entry name" value="Cupin_1"/>
</dbReference>
<reference evidence="9" key="1">
    <citation type="submission" date="2023-05" db="EMBL/GenBank/DDBJ databases">
        <title>Genome and transcriptome analyses reveal genes involved in the formation of fine ridges on petal epidermal cells in Hibiscus trionum.</title>
        <authorList>
            <person name="Koshimizu S."/>
            <person name="Masuda S."/>
            <person name="Ishii T."/>
            <person name="Shirasu K."/>
            <person name="Hoshino A."/>
            <person name="Arita M."/>
        </authorList>
    </citation>
    <scope>NUCLEOTIDE SEQUENCE</scope>
    <source>
        <strain evidence="9">Hamamatsu line</strain>
    </source>
</reference>
<dbReference type="InterPro" id="IPR011051">
    <property type="entry name" value="RmlC_Cupin_sf"/>
</dbReference>
<dbReference type="CDD" id="cd02242">
    <property type="entry name" value="cupin_11S_legumin_N"/>
    <property type="match status" value="1"/>
</dbReference>
<evidence type="ECO:0000256" key="5">
    <source>
        <dbReference type="ARBA" id="ARBA00023157"/>
    </source>
</evidence>
<evidence type="ECO:0000256" key="6">
    <source>
        <dbReference type="SAM" id="MobiDB-lite"/>
    </source>
</evidence>
<dbReference type="Pfam" id="PF00190">
    <property type="entry name" value="Cupin_1"/>
    <property type="match status" value="2"/>
</dbReference>
<dbReference type="PANTHER" id="PTHR31189">
    <property type="entry name" value="OS03G0336100 PROTEIN-RELATED"/>
    <property type="match status" value="1"/>
</dbReference>
<dbReference type="FunFam" id="2.60.120.10:FF:000073">
    <property type="entry name" value="Glycinin G1"/>
    <property type="match status" value="1"/>
</dbReference>
<evidence type="ECO:0000256" key="1">
    <source>
        <dbReference type="ARBA" id="ARBA00007178"/>
    </source>
</evidence>
<dbReference type="PRINTS" id="PR00439">
    <property type="entry name" value="11SGLOBULIN"/>
</dbReference>
<dbReference type="AlphaFoldDB" id="A0A9W7LR57"/>
<feature type="region of interest" description="Disordered" evidence="6">
    <location>
        <begin position="300"/>
        <end position="326"/>
    </location>
</feature>
<evidence type="ECO:0000259" key="8">
    <source>
        <dbReference type="SMART" id="SM00835"/>
    </source>
</evidence>
<protein>
    <submittedName>
        <fullName evidence="9">CRUCIFERINA</fullName>
    </submittedName>
</protein>
<sequence length="508" mass="57559">MPHPSPQSSSQILPYTLDMATLLSLSLSLSLLLLFNGCLAHHQQQQFQSQNECQINRLNTIEPNTRIPSEAGTTEWWNPNTQQLSCAGVSVMRHNVEPNGLVLPSFTNAPQLVYIVQGRGIQGTVMPGCADTFQESTQSHGKFRDQHQKIRRFRQGDVIALPAGVVHWSYNDGNERLVTVNLLHTANSANQLDSNPRRFHLAGNPEEEQRRLRRFAQQQFQGSRSEREEVEQEEEEGEEDSRSRREQKSSSCSNLLCAFESEFLAQAFNVDTNIIRKLQEVRGHKGTIIRVRDRLDVVSPPRTEEEEREERQQEESRREHRRSGRDNGLEETFCAMRIKENIADPERADIFNPQAGRISTLNRFNLPILNALGLSAEMGVLRSRAGTVPQWCVNAHKILYMLRGNARIQVVNHNGDTVFDDNVEQGQLLTVPQNFAFMKRAGSEGAEWVSFFTNSEATNTPMAGRVSAIRALPEEVVAASYQISREDARKVKFNNQDTFFFTSSRAEA</sequence>
<gene>
    <name evidence="9" type="ORF">HRI_001067700</name>
</gene>
<feature type="region of interest" description="Disordered" evidence="6">
    <location>
        <begin position="189"/>
        <end position="247"/>
    </location>
</feature>
<keyword evidence="4" id="KW-0708">Seed storage protein</keyword>
<feature type="domain" description="Cupin type-1" evidence="8">
    <location>
        <begin position="56"/>
        <end position="276"/>
    </location>
</feature>
<keyword evidence="10" id="KW-1185">Reference proteome</keyword>
<evidence type="ECO:0000313" key="9">
    <source>
        <dbReference type="EMBL" id="GMI73984.1"/>
    </source>
</evidence>
<evidence type="ECO:0000256" key="7">
    <source>
        <dbReference type="SAM" id="SignalP"/>
    </source>
</evidence>
<dbReference type="InterPro" id="IPR050253">
    <property type="entry name" value="Seed_Storage-Functional"/>
</dbReference>
<evidence type="ECO:0000256" key="2">
    <source>
        <dbReference type="ARBA" id="ARBA00022729"/>
    </source>
</evidence>
<feature type="chain" id="PRO_5040741616" evidence="7">
    <location>
        <begin position="41"/>
        <end position="508"/>
    </location>
</feature>
<evidence type="ECO:0000256" key="3">
    <source>
        <dbReference type="ARBA" id="ARBA00022761"/>
    </source>
</evidence>
<dbReference type="Gene3D" id="2.60.120.10">
    <property type="entry name" value="Jelly Rolls"/>
    <property type="match status" value="2"/>
</dbReference>
<dbReference type="InterPro" id="IPR014710">
    <property type="entry name" value="RmlC-like_jellyroll"/>
</dbReference>
<proteinExistence type="inferred from homology"/>
<dbReference type="EMBL" id="BSYR01000010">
    <property type="protein sequence ID" value="GMI73984.1"/>
    <property type="molecule type" value="Genomic_DNA"/>
</dbReference>
<evidence type="ECO:0000313" key="10">
    <source>
        <dbReference type="Proteomes" id="UP001165190"/>
    </source>
</evidence>
<name>A0A9W7LR57_HIBTR</name>
<feature type="signal peptide" evidence="7">
    <location>
        <begin position="1"/>
        <end position="40"/>
    </location>
</feature>
<dbReference type="CDD" id="cd02243">
    <property type="entry name" value="cupin_11S_legumin_C"/>
    <property type="match status" value="1"/>
</dbReference>
<comment type="caution">
    <text evidence="9">The sequence shown here is derived from an EMBL/GenBank/DDBJ whole genome shotgun (WGS) entry which is preliminary data.</text>
</comment>
<accession>A0A9W7LR57</accession>
<dbReference type="GO" id="GO:0045735">
    <property type="term" value="F:nutrient reservoir activity"/>
    <property type="evidence" value="ECO:0007669"/>
    <property type="project" value="UniProtKB-KW"/>
</dbReference>
<dbReference type="OrthoDB" id="2016041at2759"/>
<comment type="similarity">
    <text evidence="1">Belongs to the 11S seed storage protein (globulins) family.</text>
</comment>
<dbReference type="PANTHER" id="PTHR31189:SF35">
    <property type="entry name" value="12S SEED STORAGE PROTEIN CRB"/>
    <property type="match status" value="1"/>
</dbReference>
<keyword evidence="5" id="KW-1015">Disulfide bond</keyword>
<evidence type="ECO:0000256" key="4">
    <source>
        <dbReference type="ARBA" id="ARBA00023129"/>
    </source>
</evidence>
<keyword evidence="2 7" id="KW-0732">Signal</keyword>
<dbReference type="SUPFAM" id="SSF51182">
    <property type="entry name" value="RmlC-like cupins"/>
    <property type="match status" value="1"/>
</dbReference>